<evidence type="ECO:0000313" key="1">
    <source>
        <dbReference type="EMBL" id="GIY68270.1"/>
    </source>
</evidence>
<name>A0AAV4VE84_9ARAC</name>
<dbReference type="AlphaFoldDB" id="A0AAV4VE84"/>
<protein>
    <submittedName>
        <fullName evidence="1">Uncharacterized protein</fullName>
    </submittedName>
</protein>
<gene>
    <name evidence="1" type="ORF">CDAR_227901</name>
</gene>
<accession>A0AAV4VE84</accession>
<sequence length="106" mass="12533">MRRGHSGKKKLIITFPAFWEEWIWGTIPTLQVHTFVCRLEMRTPSFFRGHNLNKKSNPFSDYLNRWVKQSSILQVSMLFVDHVMRGFFAYSQFKVISSVVFEDSAL</sequence>
<comment type="caution">
    <text evidence="1">The sequence shown here is derived from an EMBL/GenBank/DDBJ whole genome shotgun (WGS) entry which is preliminary data.</text>
</comment>
<organism evidence="1 2">
    <name type="scientific">Caerostris darwini</name>
    <dbReference type="NCBI Taxonomy" id="1538125"/>
    <lineage>
        <taxon>Eukaryota</taxon>
        <taxon>Metazoa</taxon>
        <taxon>Ecdysozoa</taxon>
        <taxon>Arthropoda</taxon>
        <taxon>Chelicerata</taxon>
        <taxon>Arachnida</taxon>
        <taxon>Araneae</taxon>
        <taxon>Araneomorphae</taxon>
        <taxon>Entelegynae</taxon>
        <taxon>Araneoidea</taxon>
        <taxon>Araneidae</taxon>
        <taxon>Caerostris</taxon>
    </lineage>
</organism>
<evidence type="ECO:0000313" key="2">
    <source>
        <dbReference type="Proteomes" id="UP001054837"/>
    </source>
</evidence>
<proteinExistence type="predicted"/>
<keyword evidence="2" id="KW-1185">Reference proteome</keyword>
<reference evidence="1 2" key="1">
    <citation type="submission" date="2021-06" db="EMBL/GenBank/DDBJ databases">
        <title>Caerostris darwini draft genome.</title>
        <authorList>
            <person name="Kono N."/>
            <person name="Arakawa K."/>
        </authorList>
    </citation>
    <scope>NUCLEOTIDE SEQUENCE [LARGE SCALE GENOMIC DNA]</scope>
</reference>
<dbReference type="EMBL" id="BPLQ01012852">
    <property type="protein sequence ID" value="GIY68270.1"/>
    <property type="molecule type" value="Genomic_DNA"/>
</dbReference>
<dbReference type="Proteomes" id="UP001054837">
    <property type="component" value="Unassembled WGS sequence"/>
</dbReference>